<reference evidence="3" key="1">
    <citation type="journal article" date="2019" name="Int. J. Syst. Evol. Microbiol.">
        <title>The Global Catalogue of Microorganisms (GCM) 10K type strain sequencing project: providing services to taxonomists for standard genome sequencing and annotation.</title>
        <authorList>
            <consortium name="The Broad Institute Genomics Platform"/>
            <consortium name="The Broad Institute Genome Sequencing Center for Infectious Disease"/>
            <person name="Wu L."/>
            <person name="Ma J."/>
        </authorList>
    </citation>
    <scope>NUCLEOTIDE SEQUENCE [LARGE SCALE GENOMIC DNA]</scope>
    <source>
        <strain evidence="3">CCUG 50213</strain>
    </source>
</reference>
<comment type="caution">
    <text evidence="2">The sequence shown here is derived from an EMBL/GenBank/DDBJ whole genome shotgun (WGS) entry which is preliminary data.</text>
</comment>
<dbReference type="Pfam" id="PF13480">
    <property type="entry name" value="Acetyltransf_6"/>
    <property type="match status" value="1"/>
</dbReference>
<accession>A0ABW3TIT6</accession>
<sequence>MVDLLALYDAELRTEPEVLGASTVRRIGPLWAATFGDDHLFVTYQGLDDPGARVADVAGLLAAEPAIATAEWKARSHDDAPGLENALSAAGFVAGEAESVMLGEAAALSEAPVPVGVTVRRLTAPAEMRAALDVQDAVFGGKQYAERLLAEILADQAAGGGIELWAAEVDGQFVSAGRITPIPGTAFAGIWGGATLPEYRGRGIYRALTAARVRSAMARGVRWIHSDSTEDSRPILERSGLVKVTETVPWEWERPARELR</sequence>
<dbReference type="Gene3D" id="3.40.630.30">
    <property type="match status" value="1"/>
</dbReference>
<evidence type="ECO:0000313" key="3">
    <source>
        <dbReference type="Proteomes" id="UP001597181"/>
    </source>
</evidence>
<dbReference type="GO" id="GO:0016746">
    <property type="term" value="F:acyltransferase activity"/>
    <property type="evidence" value="ECO:0007669"/>
    <property type="project" value="UniProtKB-KW"/>
</dbReference>
<feature type="domain" description="N-acetyltransferase" evidence="1">
    <location>
        <begin position="117"/>
        <end position="260"/>
    </location>
</feature>
<dbReference type="EMBL" id="JBHTLY010000001">
    <property type="protein sequence ID" value="MFD1200656.1"/>
    <property type="molecule type" value="Genomic_DNA"/>
</dbReference>
<dbReference type="SUPFAM" id="SSF55729">
    <property type="entry name" value="Acyl-CoA N-acyltransferases (Nat)"/>
    <property type="match status" value="1"/>
</dbReference>
<proteinExistence type="predicted"/>
<name>A0ABW3TIT6_9MICO</name>
<dbReference type="Proteomes" id="UP001597181">
    <property type="component" value="Unassembled WGS sequence"/>
</dbReference>
<evidence type="ECO:0000313" key="2">
    <source>
        <dbReference type="EMBL" id="MFD1200656.1"/>
    </source>
</evidence>
<dbReference type="InterPro" id="IPR038740">
    <property type="entry name" value="BioF2-like_GNAT_dom"/>
</dbReference>
<dbReference type="RefSeq" id="WP_343959061.1">
    <property type="nucleotide sequence ID" value="NZ_BAAAKZ010000003.1"/>
</dbReference>
<gene>
    <name evidence="2" type="ORF">ACFQ3U_01955</name>
</gene>
<protein>
    <submittedName>
        <fullName evidence="2">GNAT family N-acetyltransferase</fullName>
        <ecNumber evidence="2">2.3.-.-</ecNumber>
    </submittedName>
</protein>
<evidence type="ECO:0000259" key="1">
    <source>
        <dbReference type="PROSITE" id="PS51186"/>
    </source>
</evidence>
<dbReference type="InterPro" id="IPR000182">
    <property type="entry name" value="GNAT_dom"/>
</dbReference>
<keyword evidence="3" id="KW-1185">Reference proteome</keyword>
<organism evidence="2 3">
    <name type="scientific">Leucobacter albus</name>
    <dbReference type="NCBI Taxonomy" id="272210"/>
    <lineage>
        <taxon>Bacteria</taxon>
        <taxon>Bacillati</taxon>
        <taxon>Actinomycetota</taxon>
        <taxon>Actinomycetes</taxon>
        <taxon>Micrococcales</taxon>
        <taxon>Microbacteriaceae</taxon>
        <taxon>Leucobacter</taxon>
    </lineage>
</organism>
<keyword evidence="2" id="KW-0012">Acyltransferase</keyword>
<dbReference type="PROSITE" id="PS51186">
    <property type="entry name" value="GNAT"/>
    <property type="match status" value="1"/>
</dbReference>
<dbReference type="EC" id="2.3.-.-" evidence="2"/>
<dbReference type="InterPro" id="IPR016181">
    <property type="entry name" value="Acyl_CoA_acyltransferase"/>
</dbReference>
<dbReference type="CDD" id="cd04301">
    <property type="entry name" value="NAT_SF"/>
    <property type="match status" value="1"/>
</dbReference>
<keyword evidence="2" id="KW-0808">Transferase</keyword>